<name>A0A7Z0DSX6_9ACTN</name>
<dbReference type="Proteomes" id="UP000564496">
    <property type="component" value="Unassembled WGS sequence"/>
</dbReference>
<evidence type="ECO:0000313" key="3">
    <source>
        <dbReference type="Proteomes" id="UP000564496"/>
    </source>
</evidence>
<keyword evidence="3" id="KW-1185">Reference proteome</keyword>
<dbReference type="SUPFAM" id="SSF109604">
    <property type="entry name" value="HD-domain/PDEase-like"/>
    <property type="match status" value="1"/>
</dbReference>
<dbReference type="RefSeq" id="WP_179661769.1">
    <property type="nucleotide sequence ID" value="NZ_JACBZR010000002.1"/>
</dbReference>
<dbReference type="EMBL" id="JACBZR010000002">
    <property type="protein sequence ID" value="NYI81190.1"/>
    <property type="molecule type" value="Genomic_DNA"/>
</dbReference>
<dbReference type="Pfam" id="PF01966">
    <property type="entry name" value="HD"/>
    <property type="match status" value="1"/>
</dbReference>
<organism evidence="2 3">
    <name type="scientific">Nocardioides panzhihuensis</name>
    <dbReference type="NCBI Taxonomy" id="860243"/>
    <lineage>
        <taxon>Bacteria</taxon>
        <taxon>Bacillati</taxon>
        <taxon>Actinomycetota</taxon>
        <taxon>Actinomycetes</taxon>
        <taxon>Propionibacteriales</taxon>
        <taxon>Nocardioidaceae</taxon>
        <taxon>Nocardioides</taxon>
    </lineage>
</organism>
<dbReference type="Gene3D" id="1.10.3210.10">
    <property type="entry name" value="Hypothetical protein af1432"/>
    <property type="match status" value="1"/>
</dbReference>
<protein>
    <recommendedName>
        <fullName evidence="1">HD domain-containing protein</fullName>
    </recommendedName>
</protein>
<reference evidence="2 3" key="1">
    <citation type="submission" date="2020-07" db="EMBL/GenBank/DDBJ databases">
        <title>Sequencing the genomes of 1000 actinobacteria strains.</title>
        <authorList>
            <person name="Klenk H.-P."/>
        </authorList>
    </citation>
    <scope>NUCLEOTIDE SEQUENCE [LARGE SCALE GENOMIC DNA]</scope>
    <source>
        <strain evidence="2 3">DSM 26487</strain>
    </source>
</reference>
<accession>A0A7Z0DSX6</accession>
<gene>
    <name evidence="2" type="ORF">BJ988_005898</name>
</gene>
<sequence length="191" mass="20534">MDDLVADAAALAENYVAPLGRRWRHVQGVARRALELSVGVRADDAAAVVAAAWLHDVGYAPEIATTGFHPLDGARWLRDQGWPASVVGLVAHHSGARFESVERGLVAELGEFAFADSDLDDLLAAADMTTGPGGERFTLEERLAEIRTRYAPGSVVHRTWLVAERAVGEAVHRAHVRAEVRAERVAQSANG</sequence>
<feature type="domain" description="HD" evidence="1">
    <location>
        <begin position="22"/>
        <end position="100"/>
    </location>
</feature>
<comment type="caution">
    <text evidence="2">The sequence shown here is derived from an EMBL/GenBank/DDBJ whole genome shotgun (WGS) entry which is preliminary data.</text>
</comment>
<evidence type="ECO:0000259" key="1">
    <source>
        <dbReference type="Pfam" id="PF01966"/>
    </source>
</evidence>
<dbReference type="AlphaFoldDB" id="A0A7Z0DSX6"/>
<dbReference type="InterPro" id="IPR006674">
    <property type="entry name" value="HD_domain"/>
</dbReference>
<evidence type="ECO:0000313" key="2">
    <source>
        <dbReference type="EMBL" id="NYI81190.1"/>
    </source>
</evidence>
<proteinExistence type="predicted"/>